<reference evidence="2 3" key="1">
    <citation type="submission" date="2019-09" db="EMBL/GenBank/DDBJ databases">
        <authorList>
            <person name="Chandra G."/>
            <person name="Truman W A."/>
        </authorList>
    </citation>
    <scope>NUCLEOTIDE SEQUENCE [LARGE SCALE GENOMIC DNA]</scope>
    <source>
        <strain evidence="2">PS631</strain>
    </source>
</reference>
<evidence type="ECO:0000256" key="1">
    <source>
        <dbReference type="SAM" id="Phobius"/>
    </source>
</evidence>
<organism evidence="2 3">
    <name type="scientific">Pseudomonas fluorescens</name>
    <dbReference type="NCBI Taxonomy" id="294"/>
    <lineage>
        <taxon>Bacteria</taxon>
        <taxon>Pseudomonadati</taxon>
        <taxon>Pseudomonadota</taxon>
        <taxon>Gammaproteobacteria</taxon>
        <taxon>Pseudomonadales</taxon>
        <taxon>Pseudomonadaceae</taxon>
        <taxon>Pseudomonas</taxon>
    </lineage>
</organism>
<name>A0A5E6PB09_PSEFL</name>
<dbReference type="Proteomes" id="UP000399692">
    <property type="component" value="Unassembled WGS sequence"/>
</dbReference>
<dbReference type="AlphaFoldDB" id="A0A5E6PB09"/>
<proteinExistence type="predicted"/>
<keyword evidence="1" id="KW-0472">Membrane</keyword>
<sequence length="163" mass="16862">MEVFRALKATVPGFEEEVKRLSGLGMRFAIFRNRRNVGEGDLSRGGAREIRIVPVIGGSKRGGILQTILGAVMIVAGLFFSATPFGAPLIGAGIGLVAGGVIQMLSPQAKGLSQSGSPANMPSYAFGSAKNTTASGNPVPICIGRRRWGGAIISASIYAEDKA</sequence>
<dbReference type="EMBL" id="CABVHF010000001">
    <property type="protein sequence ID" value="VVM40558.1"/>
    <property type="molecule type" value="Genomic_DNA"/>
</dbReference>
<gene>
    <name evidence="2" type="ORF">PS631_00259</name>
</gene>
<evidence type="ECO:0008006" key="4">
    <source>
        <dbReference type="Google" id="ProtNLM"/>
    </source>
</evidence>
<protein>
    <recommendedName>
        <fullName evidence="4">Phage tail protein</fullName>
    </recommendedName>
</protein>
<accession>A0A5E6PB09</accession>
<keyword evidence="1" id="KW-1133">Transmembrane helix</keyword>
<evidence type="ECO:0000313" key="3">
    <source>
        <dbReference type="Proteomes" id="UP000399692"/>
    </source>
</evidence>
<keyword evidence="1" id="KW-0812">Transmembrane</keyword>
<evidence type="ECO:0000313" key="2">
    <source>
        <dbReference type="EMBL" id="VVM40558.1"/>
    </source>
</evidence>
<feature type="transmembrane region" description="Helical" evidence="1">
    <location>
        <begin position="63"/>
        <end position="80"/>
    </location>
</feature>